<organism evidence="2">
    <name type="scientific">Tanacetum cinerariifolium</name>
    <name type="common">Dalmatian daisy</name>
    <name type="synonym">Chrysanthemum cinerariifolium</name>
    <dbReference type="NCBI Taxonomy" id="118510"/>
    <lineage>
        <taxon>Eukaryota</taxon>
        <taxon>Viridiplantae</taxon>
        <taxon>Streptophyta</taxon>
        <taxon>Embryophyta</taxon>
        <taxon>Tracheophyta</taxon>
        <taxon>Spermatophyta</taxon>
        <taxon>Magnoliopsida</taxon>
        <taxon>eudicotyledons</taxon>
        <taxon>Gunneridae</taxon>
        <taxon>Pentapetalae</taxon>
        <taxon>asterids</taxon>
        <taxon>campanulids</taxon>
        <taxon>Asterales</taxon>
        <taxon>Asteraceae</taxon>
        <taxon>Asteroideae</taxon>
        <taxon>Anthemideae</taxon>
        <taxon>Anthemidinae</taxon>
        <taxon>Tanacetum</taxon>
    </lineage>
</organism>
<dbReference type="AlphaFoldDB" id="A0A699U5I0"/>
<accession>A0A699U5I0</accession>
<evidence type="ECO:0000256" key="1">
    <source>
        <dbReference type="SAM" id="MobiDB-lite"/>
    </source>
</evidence>
<gene>
    <name evidence="2" type="ORF">Tci_888437</name>
</gene>
<name>A0A699U5I0_TANCI</name>
<feature type="compositionally biased region" description="Basic and acidic residues" evidence="1">
    <location>
        <begin position="20"/>
        <end position="33"/>
    </location>
</feature>
<dbReference type="EMBL" id="BKCJ011293469">
    <property type="protein sequence ID" value="GFD16468.1"/>
    <property type="molecule type" value="Genomic_DNA"/>
</dbReference>
<comment type="caution">
    <text evidence="2">The sequence shown here is derived from an EMBL/GenBank/DDBJ whole genome shotgun (WGS) entry which is preliminary data.</text>
</comment>
<feature type="non-terminal residue" evidence="2">
    <location>
        <position position="1"/>
    </location>
</feature>
<proteinExistence type="predicted"/>
<sequence length="86" mass="9839">LTKYRKRRHDDQDPPPPPPKDFDGSKKKKHDSDIFASKQPLVPKSSAWKTFDSRESPSRSSKKKPASPYIQPVNDDPVPDNMHLSE</sequence>
<reference evidence="2" key="1">
    <citation type="journal article" date="2019" name="Sci. Rep.">
        <title>Draft genome of Tanacetum cinerariifolium, the natural source of mosquito coil.</title>
        <authorList>
            <person name="Yamashiro T."/>
            <person name="Shiraishi A."/>
            <person name="Satake H."/>
            <person name="Nakayama K."/>
        </authorList>
    </citation>
    <scope>NUCLEOTIDE SEQUENCE</scope>
</reference>
<feature type="region of interest" description="Disordered" evidence="1">
    <location>
        <begin position="1"/>
        <end position="86"/>
    </location>
</feature>
<protein>
    <submittedName>
        <fullName evidence="2">Uncharacterized protein</fullName>
    </submittedName>
</protein>
<evidence type="ECO:0000313" key="2">
    <source>
        <dbReference type="EMBL" id="GFD16468.1"/>
    </source>
</evidence>